<dbReference type="SUPFAM" id="SSF46774">
    <property type="entry name" value="ARID-like"/>
    <property type="match status" value="1"/>
</dbReference>
<dbReference type="GO" id="GO:0003677">
    <property type="term" value="F:DNA binding"/>
    <property type="evidence" value="ECO:0007669"/>
    <property type="project" value="InterPro"/>
</dbReference>
<dbReference type="Proteomes" id="UP000825935">
    <property type="component" value="Chromosome 9"/>
</dbReference>
<dbReference type="PROSITE" id="PS51011">
    <property type="entry name" value="ARID"/>
    <property type="match status" value="1"/>
</dbReference>
<name>A0A8T2U7U3_CERRI</name>
<evidence type="ECO:0000313" key="3">
    <source>
        <dbReference type="EMBL" id="KAH7429665.1"/>
    </source>
</evidence>
<dbReference type="SMART" id="SM01014">
    <property type="entry name" value="ARID"/>
    <property type="match status" value="1"/>
</dbReference>
<accession>A0A8T2U7U3</accession>
<dbReference type="EMBL" id="CM035414">
    <property type="protein sequence ID" value="KAH7429665.1"/>
    <property type="molecule type" value="Genomic_DNA"/>
</dbReference>
<sequence>MNETGMDISDTAQCEIMVSQAKDDSNLNASSDKCTIQDAIMEHNTVKEVSTVISTTVECQDVGHAADVDINKEVHIKVEEDPRDHGDDQIAGQVNQQVQEGQVMECIEAGDAEKVVDKSNEMDIDTPLANHVQEEQVPEIQEGDLIESIMEVFEARQLLGTRPIPVLVKGKEVNLFQLSHEVRACGGYDQVTLWSSISKTLGFGQEGGPLLKLVYFKYLKSLEDKKLVANQGVQGSLKKKSNGAKVDSSQALLKSPAGLSAKKGSGEDEVKLESSPGDAGIFSSEDSDSFASLLEWVKRLALNPGDRRRGQGVRASKVNEAMTERWEALARKVREALWTKHDHLLHDLVPAESQDEEPWVRKRGRGSHSHGRGSGKRGRRISR</sequence>
<feature type="domain" description="ARID" evidence="2">
    <location>
        <begin position="139"/>
        <end position="227"/>
    </location>
</feature>
<evidence type="ECO:0000259" key="2">
    <source>
        <dbReference type="PROSITE" id="PS51011"/>
    </source>
</evidence>
<feature type="region of interest" description="Disordered" evidence="1">
    <location>
        <begin position="257"/>
        <end position="279"/>
    </location>
</feature>
<dbReference type="AlphaFoldDB" id="A0A8T2U7U3"/>
<reference evidence="3" key="1">
    <citation type="submission" date="2021-08" db="EMBL/GenBank/DDBJ databases">
        <title>WGS assembly of Ceratopteris richardii.</title>
        <authorList>
            <person name="Marchant D.B."/>
            <person name="Chen G."/>
            <person name="Jenkins J."/>
            <person name="Shu S."/>
            <person name="Leebens-Mack J."/>
            <person name="Grimwood J."/>
            <person name="Schmutz J."/>
            <person name="Soltis P."/>
            <person name="Soltis D."/>
            <person name="Chen Z.-H."/>
        </authorList>
    </citation>
    <scope>NUCLEOTIDE SEQUENCE</scope>
    <source>
        <strain evidence="3">Whitten #5841</strain>
        <tissue evidence="3">Leaf</tissue>
    </source>
</reference>
<dbReference type="CDD" id="cd16100">
    <property type="entry name" value="ARID"/>
    <property type="match status" value="1"/>
</dbReference>
<dbReference type="EMBL" id="CM035414">
    <property type="protein sequence ID" value="KAH7429663.1"/>
    <property type="molecule type" value="Genomic_DNA"/>
</dbReference>
<comment type="caution">
    <text evidence="3">The sequence shown here is derived from an EMBL/GenBank/DDBJ whole genome shotgun (WGS) entry which is preliminary data.</text>
</comment>
<dbReference type="EMBL" id="CM035414">
    <property type="protein sequence ID" value="KAH7429664.1"/>
    <property type="molecule type" value="Genomic_DNA"/>
</dbReference>
<protein>
    <recommendedName>
        <fullName evidence="2">ARID domain-containing protein</fullName>
    </recommendedName>
</protein>
<dbReference type="InterPro" id="IPR036431">
    <property type="entry name" value="ARID_dom_sf"/>
</dbReference>
<dbReference type="OrthoDB" id="1938591at2759"/>
<feature type="region of interest" description="Disordered" evidence="1">
    <location>
        <begin position="348"/>
        <end position="383"/>
    </location>
</feature>
<dbReference type="Pfam" id="PF01388">
    <property type="entry name" value="ARID"/>
    <property type="match status" value="1"/>
</dbReference>
<evidence type="ECO:0000313" key="4">
    <source>
        <dbReference type="Proteomes" id="UP000825935"/>
    </source>
</evidence>
<gene>
    <name evidence="3" type="ORF">KP509_09G060700</name>
</gene>
<dbReference type="SMART" id="SM00501">
    <property type="entry name" value="BRIGHT"/>
    <property type="match status" value="1"/>
</dbReference>
<organism evidence="3 4">
    <name type="scientific">Ceratopteris richardii</name>
    <name type="common">Triangle waterfern</name>
    <dbReference type="NCBI Taxonomy" id="49495"/>
    <lineage>
        <taxon>Eukaryota</taxon>
        <taxon>Viridiplantae</taxon>
        <taxon>Streptophyta</taxon>
        <taxon>Embryophyta</taxon>
        <taxon>Tracheophyta</taxon>
        <taxon>Polypodiopsida</taxon>
        <taxon>Polypodiidae</taxon>
        <taxon>Polypodiales</taxon>
        <taxon>Pteridineae</taxon>
        <taxon>Pteridaceae</taxon>
        <taxon>Parkerioideae</taxon>
        <taxon>Ceratopteris</taxon>
    </lineage>
</organism>
<dbReference type="Gene3D" id="1.10.150.60">
    <property type="entry name" value="ARID DNA-binding domain"/>
    <property type="match status" value="1"/>
</dbReference>
<feature type="compositionally biased region" description="Basic residues" evidence="1">
    <location>
        <begin position="361"/>
        <end position="383"/>
    </location>
</feature>
<keyword evidence="4" id="KW-1185">Reference proteome</keyword>
<proteinExistence type="predicted"/>
<dbReference type="InterPro" id="IPR001606">
    <property type="entry name" value="ARID_dom"/>
</dbReference>
<evidence type="ECO:0000256" key="1">
    <source>
        <dbReference type="SAM" id="MobiDB-lite"/>
    </source>
</evidence>